<evidence type="ECO:0000256" key="10">
    <source>
        <dbReference type="ARBA" id="ARBA00023306"/>
    </source>
</evidence>
<comment type="function">
    <text evidence="11">Site-specific tyrosine recombinase, which acts by catalyzing the cutting and rejoining of the recombining DNA molecules. The XerC-XerD complex is essential to convert dimers of the bacterial chromosome into monomers to permit their segregation at cell division. It also contributes to the segregational stability of plasmids.</text>
</comment>
<dbReference type="PANTHER" id="PTHR30349">
    <property type="entry name" value="PHAGE INTEGRASE-RELATED"/>
    <property type="match status" value="1"/>
</dbReference>
<evidence type="ECO:0000313" key="14">
    <source>
        <dbReference type="EMBL" id="SDT18787.1"/>
    </source>
</evidence>
<evidence type="ECO:0000256" key="7">
    <source>
        <dbReference type="ARBA" id="ARBA00022908"/>
    </source>
</evidence>
<comment type="subcellular location">
    <subcellularLocation>
        <location evidence="1 11">Cytoplasm</location>
    </subcellularLocation>
</comment>
<gene>
    <name evidence="11" type="primary">xerC</name>
    <name evidence="14" type="ORF">SAMN05216421_3106</name>
</gene>
<evidence type="ECO:0000256" key="4">
    <source>
        <dbReference type="ARBA" id="ARBA00022490"/>
    </source>
</evidence>
<feature type="active site" description="O-(3'-phospho-DNA)-tyrosine intermediate" evidence="11">
    <location>
        <position position="284"/>
    </location>
</feature>
<dbReference type="GO" id="GO:0007059">
    <property type="term" value="P:chromosome segregation"/>
    <property type="evidence" value="ECO:0007669"/>
    <property type="project" value="UniProtKB-UniRule"/>
</dbReference>
<dbReference type="InterPro" id="IPR044068">
    <property type="entry name" value="CB"/>
</dbReference>
<dbReference type="InterPro" id="IPR023009">
    <property type="entry name" value="Tyrosine_recombinase_XerC/XerD"/>
</dbReference>
<evidence type="ECO:0000259" key="13">
    <source>
        <dbReference type="PROSITE" id="PS51900"/>
    </source>
</evidence>
<dbReference type="SUPFAM" id="SSF56349">
    <property type="entry name" value="DNA breaking-rejoining enzymes"/>
    <property type="match status" value="1"/>
</dbReference>
<feature type="active site" evidence="11">
    <location>
        <position position="158"/>
    </location>
</feature>
<keyword evidence="8 11" id="KW-0238">DNA-binding</keyword>
<feature type="active site" evidence="11">
    <location>
        <position position="275"/>
    </location>
</feature>
<dbReference type="GO" id="GO:0003677">
    <property type="term" value="F:DNA binding"/>
    <property type="evidence" value="ECO:0007669"/>
    <property type="project" value="UniProtKB-UniRule"/>
</dbReference>
<dbReference type="InterPro" id="IPR004107">
    <property type="entry name" value="Integrase_SAM-like_N"/>
</dbReference>
<dbReference type="GO" id="GO:0005737">
    <property type="term" value="C:cytoplasm"/>
    <property type="evidence" value="ECO:0007669"/>
    <property type="project" value="UniProtKB-SubCell"/>
</dbReference>
<evidence type="ECO:0000256" key="11">
    <source>
        <dbReference type="HAMAP-Rule" id="MF_01808"/>
    </source>
</evidence>
<evidence type="ECO:0000256" key="6">
    <source>
        <dbReference type="ARBA" id="ARBA00022829"/>
    </source>
</evidence>
<dbReference type="Gene3D" id="1.10.150.130">
    <property type="match status" value="1"/>
</dbReference>
<dbReference type="STRING" id="487184.SAMN05216421_3106"/>
<name>A0A1H1YBJ1_9GAMM</name>
<evidence type="ECO:0000256" key="2">
    <source>
        <dbReference type="ARBA" id="ARBA00006657"/>
    </source>
</evidence>
<comment type="similarity">
    <text evidence="2 11">Belongs to the 'phage' integrase family. XerC subfamily.</text>
</comment>
<dbReference type="NCBIfam" id="NF001399">
    <property type="entry name" value="PRK00283.1"/>
    <property type="match status" value="1"/>
</dbReference>
<dbReference type="InterPro" id="IPR002104">
    <property type="entry name" value="Integrase_catalytic"/>
</dbReference>
<dbReference type="CDD" id="cd00798">
    <property type="entry name" value="INT_XerDC_C"/>
    <property type="match status" value="1"/>
</dbReference>
<keyword evidence="6 11" id="KW-0159">Chromosome partition</keyword>
<dbReference type="OrthoDB" id="9801717at2"/>
<protein>
    <recommendedName>
        <fullName evidence="3 11">Tyrosine recombinase XerC</fullName>
    </recommendedName>
</protein>
<feature type="domain" description="Core-binding (CB)" evidence="13">
    <location>
        <begin position="6"/>
        <end position="92"/>
    </location>
</feature>
<dbReference type="InterPro" id="IPR050090">
    <property type="entry name" value="Tyrosine_recombinase_XerCD"/>
</dbReference>
<dbReference type="InterPro" id="IPR013762">
    <property type="entry name" value="Integrase-like_cat_sf"/>
</dbReference>
<dbReference type="HAMAP" id="MF_01808">
    <property type="entry name" value="Recomb_XerC_XerD"/>
    <property type="match status" value="1"/>
</dbReference>
<dbReference type="EMBL" id="LT629736">
    <property type="protein sequence ID" value="SDT18787.1"/>
    <property type="molecule type" value="Genomic_DNA"/>
</dbReference>
<dbReference type="Proteomes" id="UP000243207">
    <property type="component" value="Chromosome I"/>
</dbReference>
<evidence type="ECO:0000256" key="8">
    <source>
        <dbReference type="ARBA" id="ARBA00023125"/>
    </source>
</evidence>
<evidence type="ECO:0000313" key="15">
    <source>
        <dbReference type="Proteomes" id="UP000243207"/>
    </source>
</evidence>
<feature type="active site" evidence="11">
    <location>
        <position position="182"/>
    </location>
</feature>
<reference evidence="15" key="1">
    <citation type="submission" date="2016-10" db="EMBL/GenBank/DDBJ databases">
        <authorList>
            <person name="Varghese N."/>
            <person name="Submissions S."/>
        </authorList>
    </citation>
    <scope>NUCLEOTIDE SEQUENCE [LARGE SCALE GENOMIC DNA]</scope>
    <source>
        <strain evidence="15">NRRL B-51270</strain>
    </source>
</reference>
<evidence type="ECO:0000259" key="12">
    <source>
        <dbReference type="PROSITE" id="PS51898"/>
    </source>
</evidence>
<dbReference type="AlphaFoldDB" id="A0A1H1YBJ1"/>
<keyword evidence="4 11" id="KW-0963">Cytoplasm</keyword>
<dbReference type="PROSITE" id="PS51900">
    <property type="entry name" value="CB"/>
    <property type="match status" value="1"/>
</dbReference>
<keyword evidence="5 11" id="KW-0132">Cell division</keyword>
<dbReference type="InterPro" id="IPR011010">
    <property type="entry name" value="DNA_brk_join_enz"/>
</dbReference>
<proteinExistence type="inferred from homology"/>
<evidence type="ECO:0000256" key="9">
    <source>
        <dbReference type="ARBA" id="ARBA00023172"/>
    </source>
</evidence>
<dbReference type="InterPro" id="IPR010998">
    <property type="entry name" value="Integrase_recombinase_N"/>
</dbReference>
<keyword evidence="15" id="KW-1185">Reference proteome</keyword>
<feature type="domain" description="Tyr recombinase" evidence="12">
    <location>
        <begin position="113"/>
        <end position="297"/>
    </location>
</feature>
<accession>A0A1H1YBJ1</accession>
<dbReference type="GO" id="GO:0009037">
    <property type="term" value="F:tyrosine-based site-specific recombinase activity"/>
    <property type="evidence" value="ECO:0007669"/>
    <property type="project" value="UniProtKB-UniRule"/>
</dbReference>
<dbReference type="GO" id="GO:0006313">
    <property type="term" value="P:DNA transposition"/>
    <property type="evidence" value="ECO:0007669"/>
    <property type="project" value="UniProtKB-UniRule"/>
</dbReference>
<dbReference type="InterPro" id="IPR011931">
    <property type="entry name" value="Recomb_XerC"/>
</dbReference>
<keyword evidence="9 11" id="KW-0233">DNA recombination</keyword>
<dbReference type="NCBIfam" id="TIGR02224">
    <property type="entry name" value="recomb_XerC"/>
    <property type="match status" value="1"/>
</dbReference>
<evidence type="ECO:0000256" key="5">
    <source>
        <dbReference type="ARBA" id="ARBA00022618"/>
    </source>
</evidence>
<keyword evidence="10 11" id="KW-0131">Cell cycle</keyword>
<dbReference type="PANTHER" id="PTHR30349:SF81">
    <property type="entry name" value="TYROSINE RECOMBINASE XERC"/>
    <property type="match status" value="1"/>
</dbReference>
<sequence length="311" mass="34938">MHTAAVSLQASLDAFGEHLRSERQVSPHTLDAYRRDLATLLTYLEQNGVHRWDAVDTQTLRSFVGRQHQSGQSGRSLQRLLSSVRAFYRYLIRERVCRHNPAADLRAPKSPRKLPKTLDADLAGSLLDQAGVPNGEDDDWLRTRDAAMLELFYSSGLRLSELAGLSMHDLDLREGEVRVLGKGSKTRVLPVGRKAREALQQWLALRPAVAAADQPVFVGRQGRRLTPRAIQLRVRRSGVQSIGQHVHPHMLRHSFASHMLESSGDLRAVQELLGHADIGTTQIYTHLDFQHLAQVYDQAHPRSKRKNGKDS</sequence>
<evidence type="ECO:0000256" key="1">
    <source>
        <dbReference type="ARBA" id="ARBA00004496"/>
    </source>
</evidence>
<comment type="subunit">
    <text evidence="11">Forms a cyclic heterotetrameric complex composed of two molecules of XerC and two molecules of XerD.</text>
</comment>
<dbReference type="PROSITE" id="PS51898">
    <property type="entry name" value="TYR_RECOMBINASE"/>
    <property type="match status" value="1"/>
</dbReference>
<dbReference type="Pfam" id="PF00589">
    <property type="entry name" value="Phage_integrase"/>
    <property type="match status" value="1"/>
</dbReference>
<evidence type="ECO:0000256" key="3">
    <source>
        <dbReference type="ARBA" id="ARBA00015804"/>
    </source>
</evidence>
<dbReference type="Pfam" id="PF02899">
    <property type="entry name" value="Phage_int_SAM_1"/>
    <property type="match status" value="1"/>
</dbReference>
<dbReference type="Gene3D" id="1.10.443.10">
    <property type="entry name" value="Intergrase catalytic core"/>
    <property type="match status" value="1"/>
</dbReference>
<feature type="active site" evidence="11">
    <location>
        <position position="252"/>
    </location>
</feature>
<keyword evidence="7 11" id="KW-0229">DNA integration</keyword>
<feature type="active site" evidence="11">
    <location>
        <position position="249"/>
    </location>
</feature>
<dbReference type="GO" id="GO:0051301">
    <property type="term" value="P:cell division"/>
    <property type="evidence" value="ECO:0007669"/>
    <property type="project" value="UniProtKB-UniRule"/>
</dbReference>
<organism evidence="14 15">
    <name type="scientific">Halopseudomonas xinjiangensis</name>
    <dbReference type="NCBI Taxonomy" id="487184"/>
    <lineage>
        <taxon>Bacteria</taxon>
        <taxon>Pseudomonadati</taxon>
        <taxon>Pseudomonadota</taxon>
        <taxon>Gammaproteobacteria</taxon>
        <taxon>Pseudomonadales</taxon>
        <taxon>Pseudomonadaceae</taxon>
        <taxon>Halopseudomonas</taxon>
    </lineage>
</organism>